<evidence type="ECO:0000256" key="2">
    <source>
        <dbReference type="ARBA" id="ARBA00022475"/>
    </source>
</evidence>
<comment type="subcellular location">
    <subcellularLocation>
        <location evidence="1">Cell membrane</location>
        <topology evidence="1">Multi-pass membrane protein</topology>
    </subcellularLocation>
</comment>
<gene>
    <name evidence="8" type="ORF">H6A13_07840</name>
</gene>
<keyword evidence="2" id="KW-1003">Cell membrane</keyword>
<feature type="transmembrane region" description="Helical" evidence="6">
    <location>
        <begin position="249"/>
        <end position="269"/>
    </location>
</feature>
<dbReference type="Pfam" id="PF12698">
    <property type="entry name" value="ABC2_membrane_3"/>
    <property type="match status" value="1"/>
</dbReference>
<evidence type="ECO:0000256" key="5">
    <source>
        <dbReference type="ARBA" id="ARBA00023136"/>
    </source>
</evidence>
<evidence type="ECO:0000256" key="1">
    <source>
        <dbReference type="ARBA" id="ARBA00004651"/>
    </source>
</evidence>
<dbReference type="AlphaFoldDB" id="A0A939BC77"/>
<name>A0A939BC77_9CLOT</name>
<dbReference type="GO" id="GO:0140359">
    <property type="term" value="F:ABC-type transporter activity"/>
    <property type="evidence" value="ECO:0007669"/>
    <property type="project" value="InterPro"/>
</dbReference>
<keyword evidence="4 6" id="KW-1133">Transmembrane helix</keyword>
<evidence type="ECO:0000256" key="3">
    <source>
        <dbReference type="ARBA" id="ARBA00022692"/>
    </source>
</evidence>
<evidence type="ECO:0000259" key="7">
    <source>
        <dbReference type="Pfam" id="PF12698"/>
    </source>
</evidence>
<evidence type="ECO:0000313" key="9">
    <source>
        <dbReference type="Proteomes" id="UP000713880"/>
    </source>
</evidence>
<reference evidence="8" key="1">
    <citation type="submission" date="2020-08" db="EMBL/GenBank/DDBJ databases">
        <authorList>
            <person name="Cejkova D."/>
            <person name="Kubasova T."/>
            <person name="Jahodarova E."/>
            <person name="Rychlik I."/>
        </authorList>
    </citation>
    <scope>NUCLEOTIDE SEQUENCE</scope>
    <source>
        <strain evidence="8">An420c</strain>
    </source>
</reference>
<keyword evidence="9" id="KW-1185">Reference proteome</keyword>
<dbReference type="Proteomes" id="UP000713880">
    <property type="component" value="Unassembled WGS sequence"/>
</dbReference>
<feature type="transmembrane region" description="Helical" evidence="6">
    <location>
        <begin position="276"/>
        <end position="297"/>
    </location>
</feature>
<dbReference type="GO" id="GO:0005886">
    <property type="term" value="C:plasma membrane"/>
    <property type="evidence" value="ECO:0007669"/>
    <property type="project" value="UniProtKB-SubCell"/>
</dbReference>
<feature type="transmembrane region" description="Helical" evidence="6">
    <location>
        <begin position="347"/>
        <end position="366"/>
    </location>
</feature>
<evidence type="ECO:0000256" key="4">
    <source>
        <dbReference type="ARBA" id="ARBA00022989"/>
    </source>
</evidence>
<protein>
    <submittedName>
        <fullName evidence="8">ABC transporter permease</fullName>
    </submittedName>
</protein>
<reference evidence="8" key="2">
    <citation type="journal article" date="2021" name="Sci. Rep.">
        <title>The distribution of antibiotic resistance genes in chicken gut microbiota commensals.</title>
        <authorList>
            <person name="Juricova H."/>
            <person name="Matiasovicova J."/>
            <person name="Kubasova T."/>
            <person name="Cejkova D."/>
            <person name="Rychlik I."/>
        </authorList>
    </citation>
    <scope>NUCLEOTIDE SEQUENCE</scope>
    <source>
        <strain evidence="8">An420c</strain>
    </source>
</reference>
<accession>A0A939BC77</accession>
<sequence length="375" mass="41752">MRVFAAELKKLLILFKADPKSLVAGIIAPTIILIVFAFTFGDFTSLKLAYVNEDTGVYGEELETAVFTQISPLGDRPYFEETETDYETAMELYQQGKINGVIIVPETFSADLEDGKNTNIDYIFNNYNTDMAKNLRLYLKEGILDFYRSTDSNLQIEVEEVLNVETQLHWFNIIAIAVFLLAFLLGSMFNMLYLFYKEKVDDTLYEYKLSPNSIWSSLFARVVVALLAGTITASINAVLVYFITGINLAAFLPGMILPLLILGMTYVFFAEIIALLANSFSGAAVFTMATTVVLWFLSGATASIKYSTGILRSIALVIPNTYGLSQIRGVVFSMDPSVGGILGTKEGWLIMLAYMLVSMALAFYVYRKKLARMVG</sequence>
<feature type="domain" description="ABC-2 type transporter transmembrane" evidence="7">
    <location>
        <begin position="24"/>
        <end position="364"/>
    </location>
</feature>
<feature type="transmembrane region" description="Helical" evidence="6">
    <location>
        <begin position="170"/>
        <end position="196"/>
    </location>
</feature>
<dbReference type="RefSeq" id="WP_204909049.1">
    <property type="nucleotide sequence ID" value="NZ_JACJLV010000022.1"/>
</dbReference>
<keyword evidence="5 6" id="KW-0472">Membrane</keyword>
<keyword evidence="3 6" id="KW-0812">Transmembrane</keyword>
<evidence type="ECO:0000256" key="6">
    <source>
        <dbReference type="SAM" id="Phobius"/>
    </source>
</evidence>
<dbReference type="InterPro" id="IPR013525">
    <property type="entry name" value="ABC2_TM"/>
</dbReference>
<dbReference type="InterPro" id="IPR051449">
    <property type="entry name" value="ABC-2_transporter_component"/>
</dbReference>
<organism evidence="8 9">
    <name type="scientific">Mordavella massiliensis</name>
    <dbReference type="NCBI Taxonomy" id="1871024"/>
    <lineage>
        <taxon>Bacteria</taxon>
        <taxon>Bacillati</taxon>
        <taxon>Bacillota</taxon>
        <taxon>Clostridia</taxon>
        <taxon>Eubacteriales</taxon>
        <taxon>Clostridiaceae</taxon>
        <taxon>Mordavella</taxon>
    </lineage>
</organism>
<dbReference type="PANTHER" id="PTHR30294">
    <property type="entry name" value="MEMBRANE COMPONENT OF ABC TRANSPORTER YHHJ-RELATED"/>
    <property type="match status" value="1"/>
</dbReference>
<feature type="transmembrane region" description="Helical" evidence="6">
    <location>
        <begin position="217"/>
        <end position="243"/>
    </location>
</feature>
<evidence type="ECO:0000313" key="8">
    <source>
        <dbReference type="EMBL" id="MBM6827006.1"/>
    </source>
</evidence>
<comment type="caution">
    <text evidence="8">The sequence shown here is derived from an EMBL/GenBank/DDBJ whole genome shotgun (WGS) entry which is preliminary data.</text>
</comment>
<dbReference type="PANTHER" id="PTHR30294:SF29">
    <property type="entry name" value="MULTIDRUG ABC TRANSPORTER PERMEASE YBHS-RELATED"/>
    <property type="match status" value="1"/>
</dbReference>
<dbReference type="Gene3D" id="3.40.1710.10">
    <property type="entry name" value="abc type-2 transporter like domain"/>
    <property type="match status" value="1"/>
</dbReference>
<feature type="transmembrane region" description="Helical" evidence="6">
    <location>
        <begin position="21"/>
        <end position="40"/>
    </location>
</feature>
<proteinExistence type="predicted"/>
<dbReference type="EMBL" id="JACJLV010000022">
    <property type="protein sequence ID" value="MBM6827006.1"/>
    <property type="molecule type" value="Genomic_DNA"/>
</dbReference>